<evidence type="ECO:0008006" key="3">
    <source>
        <dbReference type="Google" id="ProtNLM"/>
    </source>
</evidence>
<dbReference type="PIRSF" id="PIRSF032025">
    <property type="entry name" value="UCP032025"/>
    <property type="match status" value="1"/>
</dbReference>
<dbReference type="RefSeq" id="WP_110375468.1">
    <property type="nucleotide sequence ID" value="NZ_CAKNFM010000006.1"/>
</dbReference>
<accession>A0A2V3U5D9</accession>
<dbReference type="EMBL" id="QJJK01000006">
    <property type="protein sequence ID" value="PXW58181.1"/>
    <property type="molecule type" value="Genomic_DNA"/>
</dbReference>
<gene>
    <name evidence="1" type="ORF">C7450_106357</name>
</gene>
<evidence type="ECO:0000313" key="2">
    <source>
        <dbReference type="Proteomes" id="UP000248021"/>
    </source>
</evidence>
<comment type="caution">
    <text evidence="1">The sequence shown here is derived from an EMBL/GenBank/DDBJ whole genome shotgun (WGS) entry which is preliminary data.</text>
</comment>
<reference evidence="1 2" key="1">
    <citation type="submission" date="2018-05" db="EMBL/GenBank/DDBJ databases">
        <title>Genomic Encyclopedia of Type Strains, Phase IV (KMG-IV): sequencing the most valuable type-strain genomes for metagenomic binning, comparative biology and taxonomic classification.</title>
        <authorList>
            <person name="Goeker M."/>
        </authorList>
    </citation>
    <scope>NUCLEOTIDE SEQUENCE [LARGE SCALE GENOMIC DNA]</scope>
    <source>
        <strain evidence="1 2">DSM 6462</strain>
    </source>
</reference>
<dbReference type="Pfam" id="PF07370">
    <property type="entry name" value="DUF1489"/>
    <property type="match status" value="1"/>
</dbReference>
<evidence type="ECO:0000313" key="1">
    <source>
        <dbReference type="EMBL" id="PXW58181.1"/>
    </source>
</evidence>
<organism evidence="1 2">
    <name type="scientific">Chelatococcus asaccharovorans</name>
    <dbReference type="NCBI Taxonomy" id="28210"/>
    <lineage>
        <taxon>Bacteria</taxon>
        <taxon>Pseudomonadati</taxon>
        <taxon>Pseudomonadota</taxon>
        <taxon>Alphaproteobacteria</taxon>
        <taxon>Hyphomicrobiales</taxon>
        <taxon>Chelatococcaceae</taxon>
        <taxon>Chelatococcus</taxon>
    </lineage>
</organism>
<name>A0A2V3U5D9_9HYPH</name>
<protein>
    <recommendedName>
        <fullName evidence="3">DUF1489 family protein</fullName>
    </recommendedName>
</protein>
<keyword evidence="2" id="KW-1185">Reference proteome</keyword>
<proteinExistence type="predicted"/>
<dbReference type="InterPro" id="IPR008320">
    <property type="entry name" value="UCP032025"/>
</dbReference>
<dbReference type="OrthoDB" id="9798292at2"/>
<sequence length="145" mass="16258">MALNLIKLCVGVETIQDLEDWIARRLAEKERLGQPVEQLHVTRMAPKRVDELLDGGSLYWVIKGQVSCRQKLTDLRVFTDDQGIGRCALVLEPTLIRVRPRPMRPFQGWRYLAAKDAPDDLAGGAAAIDAMPEPMRRELAALGLL</sequence>
<dbReference type="AlphaFoldDB" id="A0A2V3U5D9"/>
<dbReference type="Proteomes" id="UP000248021">
    <property type="component" value="Unassembled WGS sequence"/>
</dbReference>